<evidence type="ECO:0000313" key="1">
    <source>
        <dbReference type="EMBL" id="CAK9151148.1"/>
    </source>
</evidence>
<protein>
    <submittedName>
        <fullName evidence="1">Uncharacterized protein</fullName>
    </submittedName>
</protein>
<accession>A0ABC8S2J0</accession>
<evidence type="ECO:0000313" key="2">
    <source>
        <dbReference type="Proteomes" id="UP001642360"/>
    </source>
</evidence>
<sequence>MGLGALEEGSVFPGFLGEGNGRRSQVSVLVGGGEEWGEERTGLSVMVGGGIKGSLRVGRWGNINPLVVG</sequence>
<dbReference type="AlphaFoldDB" id="A0ABC8S2J0"/>
<dbReference type="EMBL" id="CAUOFW020002103">
    <property type="protein sequence ID" value="CAK9151148.1"/>
    <property type="molecule type" value="Genomic_DNA"/>
</dbReference>
<gene>
    <name evidence="1" type="ORF">ILEXP_LOCUS19307</name>
</gene>
<name>A0ABC8S2J0_9AQUA</name>
<proteinExistence type="predicted"/>
<feature type="non-terminal residue" evidence="1">
    <location>
        <position position="69"/>
    </location>
</feature>
<comment type="caution">
    <text evidence="1">The sequence shown here is derived from an EMBL/GenBank/DDBJ whole genome shotgun (WGS) entry which is preliminary data.</text>
</comment>
<organism evidence="1 2">
    <name type="scientific">Ilex paraguariensis</name>
    <name type="common">yerba mate</name>
    <dbReference type="NCBI Taxonomy" id="185542"/>
    <lineage>
        <taxon>Eukaryota</taxon>
        <taxon>Viridiplantae</taxon>
        <taxon>Streptophyta</taxon>
        <taxon>Embryophyta</taxon>
        <taxon>Tracheophyta</taxon>
        <taxon>Spermatophyta</taxon>
        <taxon>Magnoliopsida</taxon>
        <taxon>eudicotyledons</taxon>
        <taxon>Gunneridae</taxon>
        <taxon>Pentapetalae</taxon>
        <taxon>asterids</taxon>
        <taxon>campanulids</taxon>
        <taxon>Aquifoliales</taxon>
        <taxon>Aquifoliaceae</taxon>
        <taxon>Ilex</taxon>
    </lineage>
</organism>
<keyword evidence="2" id="KW-1185">Reference proteome</keyword>
<reference evidence="1 2" key="1">
    <citation type="submission" date="2024-02" db="EMBL/GenBank/DDBJ databases">
        <authorList>
            <person name="Vignale AGUSTIN F."/>
            <person name="Sosa J E."/>
            <person name="Modenutti C."/>
        </authorList>
    </citation>
    <scope>NUCLEOTIDE SEQUENCE [LARGE SCALE GENOMIC DNA]</scope>
</reference>
<dbReference type="Proteomes" id="UP001642360">
    <property type="component" value="Unassembled WGS sequence"/>
</dbReference>